<feature type="domain" description="YrdC-like" evidence="12">
    <location>
        <begin position="54"/>
        <end position="240"/>
    </location>
</feature>
<proteinExistence type="inferred from homology"/>
<dbReference type="InterPro" id="IPR050156">
    <property type="entry name" value="TC-AMP_synthase_SUA5"/>
</dbReference>
<evidence type="ECO:0000259" key="12">
    <source>
        <dbReference type="PROSITE" id="PS51163"/>
    </source>
</evidence>
<dbReference type="PANTHER" id="PTHR17490">
    <property type="entry name" value="SUA5"/>
    <property type="match status" value="1"/>
</dbReference>
<dbReference type="AlphaFoldDB" id="A0A7C3WU57"/>
<reference evidence="13" key="1">
    <citation type="journal article" date="2020" name="mSystems">
        <title>Genome- and Community-Level Interaction Insights into Carbon Utilization and Element Cycling Functions of Hydrothermarchaeota in Hydrothermal Sediment.</title>
        <authorList>
            <person name="Zhou Z."/>
            <person name="Liu Y."/>
            <person name="Xu W."/>
            <person name="Pan J."/>
            <person name="Luo Z.H."/>
            <person name="Li M."/>
        </authorList>
    </citation>
    <scope>NUCLEOTIDE SEQUENCE [LARGE SCALE GENOMIC DNA]</scope>
    <source>
        <strain evidence="13">SpSt-776</strain>
    </source>
</reference>
<evidence type="ECO:0000256" key="7">
    <source>
        <dbReference type="ARBA" id="ARBA00022695"/>
    </source>
</evidence>
<keyword evidence="8" id="KW-0547">Nucleotide-binding</keyword>
<evidence type="ECO:0000313" key="13">
    <source>
        <dbReference type="EMBL" id="HGB15437.1"/>
    </source>
</evidence>
<comment type="caution">
    <text evidence="13">The sequence shown here is derived from an EMBL/GenBank/DDBJ whole genome shotgun (WGS) entry which is preliminary data.</text>
</comment>
<dbReference type="GO" id="GO:0061710">
    <property type="term" value="F:L-threonylcarbamoyladenylate synthase"/>
    <property type="evidence" value="ECO:0007669"/>
    <property type="project" value="UniProtKB-EC"/>
</dbReference>
<sequence length="253" mass="27324">MAESLAVWKKRAFIFPVHALSFLGKFRQALPGNGRMSIMRGMGYVWEWQEAEAEALFQAAKKLLEAGRIIALPTETFYALAVNPFQKEALEALFALKGRPPEKPVLLLVAHPEMLADLVADLPETAVRLIKKFWPGPLTLILPARPGLSPLVTGATGTVGVRQPRQPITCRLIDALGFPVTGTSANRSGQLPLTRAREVEQEFGDEVSLIVDAGPCPGGLPSTIVDLSSAPPRVVRPGAVDLARLQEVIPDIA</sequence>
<evidence type="ECO:0000256" key="3">
    <source>
        <dbReference type="ARBA" id="ARBA00012584"/>
    </source>
</evidence>
<dbReference type="Pfam" id="PF01300">
    <property type="entry name" value="Sua5_yciO_yrdC"/>
    <property type="match status" value="1"/>
</dbReference>
<dbReference type="PROSITE" id="PS51163">
    <property type="entry name" value="YRDC"/>
    <property type="match status" value="1"/>
</dbReference>
<dbReference type="GO" id="GO:0003725">
    <property type="term" value="F:double-stranded RNA binding"/>
    <property type="evidence" value="ECO:0007669"/>
    <property type="project" value="InterPro"/>
</dbReference>
<dbReference type="GO" id="GO:0006450">
    <property type="term" value="P:regulation of translational fidelity"/>
    <property type="evidence" value="ECO:0007669"/>
    <property type="project" value="TreeGrafter"/>
</dbReference>
<accession>A0A7C3WU57</accession>
<evidence type="ECO:0000256" key="5">
    <source>
        <dbReference type="ARBA" id="ARBA00022679"/>
    </source>
</evidence>
<dbReference type="GO" id="GO:0005737">
    <property type="term" value="C:cytoplasm"/>
    <property type="evidence" value="ECO:0007669"/>
    <property type="project" value="UniProtKB-SubCell"/>
</dbReference>
<gene>
    <name evidence="13" type="ORF">ENV62_09425</name>
</gene>
<evidence type="ECO:0000256" key="8">
    <source>
        <dbReference type="ARBA" id="ARBA00022741"/>
    </source>
</evidence>
<dbReference type="GO" id="GO:0005524">
    <property type="term" value="F:ATP binding"/>
    <property type="evidence" value="ECO:0007669"/>
    <property type="project" value="UniProtKB-KW"/>
</dbReference>
<dbReference type="PANTHER" id="PTHR17490:SF16">
    <property type="entry name" value="THREONYLCARBAMOYL-AMP SYNTHASE"/>
    <property type="match status" value="1"/>
</dbReference>
<name>A0A7C3WU57_9BACT</name>
<dbReference type="InterPro" id="IPR017945">
    <property type="entry name" value="DHBP_synth_RibB-like_a/b_dom"/>
</dbReference>
<keyword evidence="4" id="KW-0963">Cytoplasm</keyword>
<protein>
    <recommendedName>
        <fullName evidence="10">L-threonylcarbamoyladenylate synthase</fullName>
        <ecNumber evidence="3">2.7.7.87</ecNumber>
    </recommendedName>
    <alternativeName>
        <fullName evidence="10">L-threonylcarbamoyladenylate synthase</fullName>
    </alternativeName>
</protein>
<dbReference type="SUPFAM" id="SSF55821">
    <property type="entry name" value="YrdC/RibB"/>
    <property type="match status" value="1"/>
</dbReference>
<evidence type="ECO:0000256" key="2">
    <source>
        <dbReference type="ARBA" id="ARBA00007663"/>
    </source>
</evidence>
<dbReference type="EC" id="2.7.7.87" evidence="3"/>
<dbReference type="InterPro" id="IPR006070">
    <property type="entry name" value="Sua5-like_dom"/>
</dbReference>
<keyword evidence="7" id="KW-0548">Nucleotidyltransferase</keyword>
<evidence type="ECO:0000256" key="6">
    <source>
        <dbReference type="ARBA" id="ARBA00022694"/>
    </source>
</evidence>
<evidence type="ECO:0000256" key="9">
    <source>
        <dbReference type="ARBA" id="ARBA00022840"/>
    </source>
</evidence>
<evidence type="ECO:0000256" key="1">
    <source>
        <dbReference type="ARBA" id="ARBA00004496"/>
    </source>
</evidence>
<evidence type="ECO:0000256" key="11">
    <source>
        <dbReference type="ARBA" id="ARBA00048366"/>
    </source>
</evidence>
<dbReference type="NCBIfam" id="TIGR00057">
    <property type="entry name" value="L-threonylcarbamoyladenylate synthase"/>
    <property type="match status" value="1"/>
</dbReference>
<keyword evidence="5" id="KW-0808">Transferase</keyword>
<comment type="similarity">
    <text evidence="2">Belongs to the SUA5 family.</text>
</comment>
<evidence type="ECO:0000256" key="4">
    <source>
        <dbReference type="ARBA" id="ARBA00022490"/>
    </source>
</evidence>
<evidence type="ECO:0000256" key="10">
    <source>
        <dbReference type="ARBA" id="ARBA00029774"/>
    </source>
</evidence>
<dbReference type="Gene3D" id="3.90.870.10">
    <property type="entry name" value="DHBP synthase"/>
    <property type="match status" value="1"/>
</dbReference>
<comment type="catalytic activity">
    <reaction evidence="11">
        <text>L-threonine + hydrogencarbonate + ATP = L-threonylcarbamoyladenylate + diphosphate + H2O</text>
        <dbReference type="Rhea" id="RHEA:36407"/>
        <dbReference type="ChEBI" id="CHEBI:15377"/>
        <dbReference type="ChEBI" id="CHEBI:17544"/>
        <dbReference type="ChEBI" id="CHEBI:30616"/>
        <dbReference type="ChEBI" id="CHEBI:33019"/>
        <dbReference type="ChEBI" id="CHEBI:57926"/>
        <dbReference type="ChEBI" id="CHEBI:73682"/>
        <dbReference type="EC" id="2.7.7.87"/>
    </reaction>
</comment>
<dbReference type="GO" id="GO:0000049">
    <property type="term" value="F:tRNA binding"/>
    <property type="evidence" value="ECO:0007669"/>
    <property type="project" value="TreeGrafter"/>
</dbReference>
<keyword evidence="9" id="KW-0067">ATP-binding</keyword>
<dbReference type="GO" id="GO:0008033">
    <property type="term" value="P:tRNA processing"/>
    <property type="evidence" value="ECO:0007669"/>
    <property type="project" value="UniProtKB-KW"/>
</dbReference>
<organism evidence="13">
    <name type="scientific">Desulfobacca acetoxidans</name>
    <dbReference type="NCBI Taxonomy" id="60893"/>
    <lineage>
        <taxon>Bacteria</taxon>
        <taxon>Pseudomonadati</taxon>
        <taxon>Thermodesulfobacteriota</taxon>
        <taxon>Desulfobaccia</taxon>
        <taxon>Desulfobaccales</taxon>
        <taxon>Desulfobaccaceae</taxon>
        <taxon>Desulfobacca</taxon>
    </lineage>
</organism>
<comment type="subcellular location">
    <subcellularLocation>
        <location evidence="1">Cytoplasm</location>
    </subcellularLocation>
</comment>
<keyword evidence="6" id="KW-0819">tRNA processing</keyword>
<dbReference type="EMBL" id="DTHB01000053">
    <property type="protein sequence ID" value="HGB15437.1"/>
    <property type="molecule type" value="Genomic_DNA"/>
</dbReference>